<organism evidence="4 5">
    <name type="scientific">Marchantia polymorpha subsp. ruderalis</name>
    <dbReference type="NCBI Taxonomy" id="1480154"/>
    <lineage>
        <taxon>Eukaryota</taxon>
        <taxon>Viridiplantae</taxon>
        <taxon>Streptophyta</taxon>
        <taxon>Embryophyta</taxon>
        <taxon>Marchantiophyta</taxon>
        <taxon>Marchantiopsida</taxon>
        <taxon>Marchantiidae</taxon>
        <taxon>Marchantiales</taxon>
        <taxon>Marchantiaceae</taxon>
        <taxon>Marchantia</taxon>
    </lineage>
</organism>
<keyword evidence="5" id="KW-1185">Reference proteome</keyword>
<dbReference type="InterPro" id="IPR056698">
    <property type="entry name" value="DUF7796"/>
</dbReference>
<protein>
    <recommendedName>
        <fullName evidence="3">DUF7796 domain-containing protein</fullName>
    </recommendedName>
</protein>
<gene>
    <name evidence="4" type="ORF">AXG93_1988s1280</name>
</gene>
<comment type="caution">
    <text evidence="4">The sequence shown here is derived from an EMBL/GenBank/DDBJ whole genome shotgun (WGS) entry which is preliminary data.</text>
</comment>
<accession>A0A176VWP0</accession>
<keyword evidence="2" id="KW-0812">Transmembrane</keyword>
<keyword evidence="2" id="KW-1133">Transmembrane helix</keyword>
<dbReference type="PANTHER" id="PTHR35112">
    <property type="entry name" value="OS08G0360500 PROTEIN"/>
    <property type="match status" value="1"/>
</dbReference>
<feature type="domain" description="DUF7796" evidence="3">
    <location>
        <begin position="176"/>
        <end position="515"/>
    </location>
</feature>
<proteinExistence type="predicted"/>
<dbReference type="EMBL" id="LVLJ01002473">
    <property type="protein sequence ID" value="OAE24823.1"/>
    <property type="molecule type" value="Genomic_DNA"/>
</dbReference>
<sequence length="523" mass="57673">MAAGLREASPVGAYVVHKVQLRGAGAGAGSSARSMTPRMLPAKEKGSPARVPAVRGGDTAEDRARAAEAAAGGRSVAGAERAQFFSSSKGPFGSGLVTEEAAAAEGAATEDMASSRSLRIHWERWFIFVMLCFFVGMLYWVSPVRELRQLRWRVVGLHYDQSMVPYNDFPLLRPSDKKRVAICLVGGARAFELTGPSIKQYLLDPYEDADVFVHSPVDKDVHKLTLLDGFPHLAAIRLFHPKRINETKIAREVLTARGSPNGIQGLLQYFQLVEGCLDMIQAYERLHGFMYAWVIRTRVDGYWNAAMPQVESLDKSYYYVPHGSGYGGLNDRLGVGTRELSAIALSRMSLLPKIHALGYRGLYSETAFQAQFTSSNVEVKFSTFPFCVLSTRKYPWPPKVYGVPVLSIGSKGPLNGAKCRPCTPLAVGRHARAIVNASNRSVAWVGPTEDPQLCDARDDWEGRWEGIFDDISGPDAADARKKISSRTFDQCVQDVEDFQQQWEVWDAPSAEILCRDIGKESKS</sequence>
<evidence type="ECO:0000256" key="2">
    <source>
        <dbReference type="SAM" id="Phobius"/>
    </source>
</evidence>
<feature type="transmembrane region" description="Helical" evidence="2">
    <location>
        <begin position="125"/>
        <end position="142"/>
    </location>
</feature>
<dbReference type="Pfam" id="PF25072">
    <property type="entry name" value="DUF7796"/>
    <property type="match status" value="1"/>
</dbReference>
<keyword evidence="2" id="KW-0472">Membrane</keyword>
<evidence type="ECO:0000313" key="5">
    <source>
        <dbReference type="Proteomes" id="UP000077202"/>
    </source>
</evidence>
<evidence type="ECO:0000259" key="3">
    <source>
        <dbReference type="Pfam" id="PF25072"/>
    </source>
</evidence>
<feature type="region of interest" description="Disordered" evidence="1">
    <location>
        <begin position="25"/>
        <end position="63"/>
    </location>
</feature>
<evidence type="ECO:0000313" key="4">
    <source>
        <dbReference type="EMBL" id="OAE24823.1"/>
    </source>
</evidence>
<reference evidence="4" key="1">
    <citation type="submission" date="2016-03" db="EMBL/GenBank/DDBJ databases">
        <title>Mechanisms controlling the formation of the plant cell surface in tip-growing cells are functionally conserved among land plants.</title>
        <authorList>
            <person name="Honkanen S."/>
            <person name="Jones V.A."/>
            <person name="Morieri G."/>
            <person name="Champion C."/>
            <person name="Hetherington A.J."/>
            <person name="Kelly S."/>
            <person name="Saint-Marcoux D."/>
            <person name="Proust H."/>
            <person name="Prescott H."/>
            <person name="Dolan L."/>
        </authorList>
    </citation>
    <scope>NUCLEOTIDE SEQUENCE [LARGE SCALE GENOMIC DNA]</scope>
    <source>
        <tissue evidence="4">Whole gametophyte</tissue>
    </source>
</reference>
<name>A0A176VWP0_MARPO</name>
<dbReference type="PANTHER" id="PTHR35112:SF1">
    <property type="entry name" value="RING_FYVE_PHD ZINC FINGER SUPERFAMILY PROTEIN"/>
    <property type="match status" value="1"/>
</dbReference>
<dbReference type="Proteomes" id="UP000077202">
    <property type="component" value="Unassembled WGS sequence"/>
</dbReference>
<dbReference type="AlphaFoldDB" id="A0A176VWP0"/>
<evidence type="ECO:0000256" key="1">
    <source>
        <dbReference type="SAM" id="MobiDB-lite"/>
    </source>
</evidence>